<keyword evidence="4 6" id="KW-1133">Transmembrane helix</keyword>
<dbReference type="RefSeq" id="WP_118050123.1">
    <property type="nucleotide sequence ID" value="NZ_CABJFK010000002.1"/>
</dbReference>
<dbReference type="AlphaFoldDB" id="A0A414JA74"/>
<reference evidence="7 8" key="1">
    <citation type="submission" date="2018-08" db="EMBL/GenBank/DDBJ databases">
        <title>A genome reference for cultivated species of the human gut microbiota.</title>
        <authorList>
            <person name="Zou Y."/>
            <person name="Xue W."/>
            <person name="Luo G."/>
        </authorList>
    </citation>
    <scope>NUCLEOTIDE SEQUENCE [LARGE SCALE GENOMIC DNA]</scope>
    <source>
        <strain evidence="7 8">AM28-23</strain>
    </source>
</reference>
<organism evidence="7 8">
    <name type="scientific">Blautia obeum</name>
    <dbReference type="NCBI Taxonomy" id="40520"/>
    <lineage>
        <taxon>Bacteria</taxon>
        <taxon>Bacillati</taxon>
        <taxon>Bacillota</taxon>
        <taxon>Clostridia</taxon>
        <taxon>Lachnospirales</taxon>
        <taxon>Lachnospiraceae</taxon>
        <taxon>Blautia</taxon>
    </lineage>
</organism>
<evidence type="ECO:0000256" key="1">
    <source>
        <dbReference type="ARBA" id="ARBA00004651"/>
    </source>
</evidence>
<evidence type="ECO:0000313" key="7">
    <source>
        <dbReference type="EMBL" id="RHE41397.1"/>
    </source>
</evidence>
<dbReference type="EMBL" id="QSKF01000002">
    <property type="protein sequence ID" value="RHE41397.1"/>
    <property type="molecule type" value="Genomic_DNA"/>
</dbReference>
<sequence length="341" mass="36856">MEKKKFKLNAAFINRNRAFFLLVIVLLCGLFVDNFYTAYNIRAVTGNGSLVIWLGLGFTIVLIAGHMDMTVMYMSTFAALLTLGLRADLGLPWGLCILAGTLMGVLNGLIMGFLVTKLKIHAFIASIGMQLVLKGVMYIYSGGKELSIGRDYDLNEKLNGQLFPVLPLSTYFIITTIFVVIVMIILTKTRLGRNIHMVGGNAETAWLAGVKSDRAVIAAFVISGLAAGLGGALNGIYSGAANITMGEKGISPFYMAFTATVIGGTDIYGGKGSVGWTYVALIMIAFLKSLCKSTELQVLVIGVALILCLVYETVAKYNKDKILGRRPNLHIEHQKEMGSAK</sequence>
<feature type="transmembrane region" description="Helical" evidence="6">
    <location>
        <begin position="296"/>
        <end position="315"/>
    </location>
</feature>
<evidence type="ECO:0000256" key="5">
    <source>
        <dbReference type="ARBA" id="ARBA00023136"/>
    </source>
</evidence>
<keyword evidence="3 6" id="KW-0812">Transmembrane</keyword>
<comment type="caution">
    <text evidence="7">The sequence shown here is derived from an EMBL/GenBank/DDBJ whole genome shotgun (WGS) entry which is preliminary data.</text>
</comment>
<dbReference type="InterPro" id="IPR001851">
    <property type="entry name" value="ABC_transp_permease"/>
</dbReference>
<keyword evidence="5 6" id="KW-0472">Membrane</keyword>
<evidence type="ECO:0000256" key="6">
    <source>
        <dbReference type="SAM" id="Phobius"/>
    </source>
</evidence>
<protein>
    <submittedName>
        <fullName evidence="7">ABC transporter permease</fullName>
    </submittedName>
</protein>
<dbReference type="Proteomes" id="UP000283745">
    <property type="component" value="Unassembled WGS sequence"/>
</dbReference>
<dbReference type="CDD" id="cd06579">
    <property type="entry name" value="TM_PBP1_transp_AraH_like"/>
    <property type="match status" value="1"/>
</dbReference>
<feature type="transmembrane region" description="Helical" evidence="6">
    <location>
        <begin position="161"/>
        <end position="186"/>
    </location>
</feature>
<feature type="transmembrane region" description="Helical" evidence="6">
    <location>
        <begin position="215"/>
        <end position="237"/>
    </location>
</feature>
<evidence type="ECO:0000256" key="4">
    <source>
        <dbReference type="ARBA" id="ARBA00022989"/>
    </source>
</evidence>
<dbReference type="PRINTS" id="PR00173">
    <property type="entry name" value="EDTRNSPORT"/>
</dbReference>
<dbReference type="PANTHER" id="PTHR32196">
    <property type="entry name" value="ABC TRANSPORTER PERMEASE PROTEIN YPHD-RELATED-RELATED"/>
    <property type="match status" value="1"/>
</dbReference>
<evidence type="ECO:0000256" key="2">
    <source>
        <dbReference type="ARBA" id="ARBA00022475"/>
    </source>
</evidence>
<dbReference type="GO" id="GO:0022857">
    <property type="term" value="F:transmembrane transporter activity"/>
    <property type="evidence" value="ECO:0007669"/>
    <property type="project" value="InterPro"/>
</dbReference>
<dbReference type="GO" id="GO:0005886">
    <property type="term" value="C:plasma membrane"/>
    <property type="evidence" value="ECO:0007669"/>
    <property type="project" value="UniProtKB-SubCell"/>
</dbReference>
<feature type="transmembrane region" description="Helical" evidence="6">
    <location>
        <begin position="122"/>
        <end position="141"/>
    </location>
</feature>
<feature type="transmembrane region" description="Helical" evidence="6">
    <location>
        <begin position="274"/>
        <end position="290"/>
    </location>
</feature>
<dbReference type="Pfam" id="PF02653">
    <property type="entry name" value="BPD_transp_2"/>
    <property type="match status" value="1"/>
</dbReference>
<evidence type="ECO:0000313" key="8">
    <source>
        <dbReference type="Proteomes" id="UP000283745"/>
    </source>
</evidence>
<name>A0A414JA74_9FIRM</name>
<accession>A0A414JA74</accession>
<proteinExistence type="predicted"/>
<feature type="transmembrane region" description="Helical" evidence="6">
    <location>
        <begin position="20"/>
        <end position="39"/>
    </location>
</feature>
<gene>
    <name evidence="7" type="ORF">DW740_03580</name>
</gene>
<keyword evidence="2" id="KW-1003">Cell membrane</keyword>
<feature type="transmembrane region" description="Helical" evidence="6">
    <location>
        <begin position="93"/>
        <end position="115"/>
    </location>
</feature>
<feature type="transmembrane region" description="Helical" evidence="6">
    <location>
        <begin position="249"/>
        <end position="267"/>
    </location>
</feature>
<comment type="subcellular location">
    <subcellularLocation>
        <location evidence="1">Cell membrane</location>
        <topology evidence="1">Multi-pass membrane protein</topology>
    </subcellularLocation>
</comment>
<feature type="transmembrane region" description="Helical" evidence="6">
    <location>
        <begin position="45"/>
        <end position="64"/>
    </location>
</feature>
<evidence type="ECO:0000256" key="3">
    <source>
        <dbReference type="ARBA" id="ARBA00022692"/>
    </source>
</evidence>